<evidence type="ECO:0000256" key="3">
    <source>
        <dbReference type="ARBA" id="ARBA00008258"/>
    </source>
</evidence>
<gene>
    <name evidence="16" type="primary">metG</name>
    <name evidence="19" type="ORF">C0Z19_16630</name>
</gene>
<evidence type="ECO:0000256" key="4">
    <source>
        <dbReference type="ARBA" id="ARBA00011738"/>
    </source>
</evidence>
<evidence type="ECO:0000256" key="1">
    <source>
        <dbReference type="ARBA" id="ARBA00003314"/>
    </source>
</evidence>
<keyword evidence="20" id="KW-1185">Reference proteome</keyword>
<name>A0A2N7W0G3_9BURK</name>
<dbReference type="PANTHER" id="PTHR45765">
    <property type="entry name" value="METHIONINE--TRNA LIGASE"/>
    <property type="match status" value="1"/>
</dbReference>
<comment type="cofactor">
    <cofactor evidence="16">
        <name>Zn(2+)</name>
        <dbReference type="ChEBI" id="CHEBI:29105"/>
    </cofactor>
    <text evidence="16">Binds 1 zinc ion per subunit.</text>
</comment>
<dbReference type="GO" id="GO:0000049">
    <property type="term" value="F:tRNA binding"/>
    <property type="evidence" value="ECO:0007669"/>
    <property type="project" value="UniProtKB-UniRule"/>
</dbReference>
<dbReference type="InterPro" id="IPR004495">
    <property type="entry name" value="Met-tRNA-synth_bsu_C"/>
</dbReference>
<keyword evidence="11 16" id="KW-0067">ATP-binding</keyword>
<proteinExistence type="inferred from homology"/>
<comment type="subcellular location">
    <subcellularLocation>
        <location evidence="2 16">Cytoplasm</location>
    </subcellularLocation>
</comment>
<dbReference type="SUPFAM" id="SSF57770">
    <property type="entry name" value="Methionyl-tRNA synthetase (MetRS), Zn-domain"/>
    <property type="match status" value="1"/>
</dbReference>
<accession>A0A2N7W0G3</accession>
<dbReference type="CDD" id="cd07957">
    <property type="entry name" value="Anticodon_Ia_Met"/>
    <property type="match status" value="1"/>
</dbReference>
<dbReference type="GO" id="GO:0005829">
    <property type="term" value="C:cytosol"/>
    <property type="evidence" value="ECO:0007669"/>
    <property type="project" value="TreeGrafter"/>
</dbReference>
<evidence type="ECO:0000256" key="5">
    <source>
        <dbReference type="ARBA" id="ARBA00022490"/>
    </source>
</evidence>
<evidence type="ECO:0000256" key="6">
    <source>
        <dbReference type="ARBA" id="ARBA00022555"/>
    </source>
</evidence>
<feature type="binding site" evidence="16">
    <location>
        <position position="173"/>
    </location>
    <ligand>
        <name>Zn(2+)</name>
        <dbReference type="ChEBI" id="CHEBI:29105"/>
    </ligand>
</feature>
<dbReference type="InterPro" id="IPR033911">
    <property type="entry name" value="MetRS_core"/>
</dbReference>
<feature type="binding site" evidence="16">
    <location>
        <position position="186"/>
    </location>
    <ligand>
        <name>Zn(2+)</name>
        <dbReference type="ChEBI" id="CHEBI:29105"/>
    </ligand>
</feature>
<dbReference type="Gene3D" id="2.20.28.20">
    <property type="entry name" value="Methionyl-tRNA synthetase, Zn-domain"/>
    <property type="match status" value="1"/>
</dbReference>
<dbReference type="EMBL" id="PNYB01000013">
    <property type="protein sequence ID" value="PMS22897.1"/>
    <property type="molecule type" value="Genomic_DNA"/>
</dbReference>
<dbReference type="InterPro" id="IPR041872">
    <property type="entry name" value="Anticodon_Met"/>
</dbReference>
<feature type="region of interest" description="Disordered" evidence="17">
    <location>
        <begin position="1"/>
        <end position="27"/>
    </location>
</feature>
<dbReference type="EC" id="6.1.1.10" evidence="16"/>
<keyword evidence="6 16" id="KW-0820">tRNA-binding</keyword>
<dbReference type="InterPro" id="IPR014729">
    <property type="entry name" value="Rossmann-like_a/b/a_fold"/>
</dbReference>
<dbReference type="Pfam" id="PF09334">
    <property type="entry name" value="tRNA-synt_1g"/>
    <property type="match status" value="1"/>
</dbReference>
<evidence type="ECO:0000256" key="10">
    <source>
        <dbReference type="ARBA" id="ARBA00022833"/>
    </source>
</evidence>
<dbReference type="InterPro" id="IPR009080">
    <property type="entry name" value="tRNAsynth_Ia_anticodon-bd"/>
</dbReference>
<dbReference type="NCBIfam" id="TIGR00399">
    <property type="entry name" value="metG_C_term"/>
    <property type="match status" value="1"/>
</dbReference>
<dbReference type="FunFam" id="2.20.28.20:FF:000001">
    <property type="entry name" value="Methionine--tRNA ligase"/>
    <property type="match status" value="1"/>
</dbReference>
<evidence type="ECO:0000259" key="18">
    <source>
        <dbReference type="PROSITE" id="PS50886"/>
    </source>
</evidence>
<dbReference type="InterPro" id="IPR023458">
    <property type="entry name" value="Met-tRNA_ligase_1"/>
</dbReference>
<dbReference type="InterPro" id="IPR012340">
    <property type="entry name" value="NA-bd_OB-fold"/>
</dbReference>
<evidence type="ECO:0000256" key="14">
    <source>
        <dbReference type="ARBA" id="ARBA00023146"/>
    </source>
</evidence>
<evidence type="ECO:0000313" key="20">
    <source>
        <dbReference type="Proteomes" id="UP000235347"/>
    </source>
</evidence>
<evidence type="ECO:0000256" key="17">
    <source>
        <dbReference type="SAM" id="MobiDB-lite"/>
    </source>
</evidence>
<keyword evidence="8 16" id="KW-0479">Metal-binding</keyword>
<feature type="binding site" evidence="16">
    <location>
        <position position="366"/>
    </location>
    <ligand>
        <name>ATP</name>
        <dbReference type="ChEBI" id="CHEBI:30616"/>
    </ligand>
</feature>
<dbReference type="InterPro" id="IPR029038">
    <property type="entry name" value="MetRS_Zn"/>
</dbReference>
<dbReference type="FunFam" id="2.40.50.140:FF:000042">
    <property type="entry name" value="Methionine--tRNA ligase"/>
    <property type="match status" value="1"/>
</dbReference>
<dbReference type="PRINTS" id="PR01041">
    <property type="entry name" value="TRNASYNTHMET"/>
</dbReference>
<dbReference type="NCBIfam" id="TIGR00398">
    <property type="entry name" value="metG"/>
    <property type="match status" value="1"/>
</dbReference>
<keyword evidence="10 16" id="KW-0862">Zinc</keyword>
<keyword evidence="13 16" id="KW-0648">Protein biosynthesis</keyword>
<dbReference type="AlphaFoldDB" id="A0A2N7W0G3"/>
<keyword evidence="14 16" id="KW-0030">Aminoacyl-tRNA synthetase</keyword>
<comment type="catalytic activity">
    <reaction evidence="15 16">
        <text>tRNA(Met) + L-methionine + ATP = L-methionyl-tRNA(Met) + AMP + diphosphate</text>
        <dbReference type="Rhea" id="RHEA:13481"/>
        <dbReference type="Rhea" id="RHEA-COMP:9667"/>
        <dbReference type="Rhea" id="RHEA-COMP:9698"/>
        <dbReference type="ChEBI" id="CHEBI:30616"/>
        <dbReference type="ChEBI" id="CHEBI:33019"/>
        <dbReference type="ChEBI" id="CHEBI:57844"/>
        <dbReference type="ChEBI" id="CHEBI:78442"/>
        <dbReference type="ChEBI" id="CHEBI:78530"/>
        <dbReference type="ChEBI" id="CHEBI:456215"/>
        <dbReference type="EC" id="6.1.1.10"/>
    </reaction>
</comment>
<dbReference type="Proteomes" id="UP000235347">
    <property type="component" value="Unassembled WGS sequence"/>
</dbReference>
<dbReference type="GO" id="GO:0046872">
    <property type="term" value="F:metal ion binding"/>
    <property type="evidence" value="ECO:0007669"/>
    <property type="project" value="UniProtKB-KW"/>
</dbReference>
<evidence type="ECO:0000256" key="9">
    <source>
        <dbReference type="ARBA" id="ARBA00022741"/>
    </source>
</evidence>
<dbReference type="Gene3D" id="1.10.730.10">
    <property type="entry name" value="Isoleucyl-tRNA Synthetase, Domain 1"/>
    <property type="match status" value="1"/>
</dbReference>
<dbReference type="PANTHER" id="PTHR45765:SF1">
    <property type="entry name" value="METHIONINE--TRNA LIGASE, CYTOPLASMIC"/>
    <property type="match status" value="1"/>
</dbReference>
<dbReference type="SUPFAM" id="SSF52374">
    <property type="entry name" value="Nucleotidylyl transferase"/>
    <property type="match status" value="1"/>
</dbReference>
<protein>
    <recommendedName>
        <fullName evidence="16">Methionine--tRNA ligase</fullName>
        <ecNumber evidence="16">6.1.1.10</ecNumber>
    </recommendedName>
    <alternativeName>
        <fullName evidence="16">Methionyl-tRNA synthetase</fullName>
        <shortName evidence="16">MetRS</shortName>
    </alternativeName>
</protein>
<dbReference type="HAMAP" id="MF_00098">
    <property type="entry name" value="Met_tRNA_synth_type1"/>
    <property type="match status" value="1"/>
</dbReference>
<feature type="compositionally biased region" description="Low complexity" evidence="17">
    <location>
        <begin position="1"/>
        <end position="25"/>
    </location>
</feature>
<feature type="short sequence motif" description="'HIGH' region" evidence="16">
    <location>
        <begin position="42"/>
        <end position="52"/>
    </location>
</feature>
<feature type="binding site" evidence="16">
    <location>
        <position position="176"/>
    </location>
    <ligand>
        <name>Zn(2+)</name>
        <dbReference type="ChEBI" id="CHEBI:29105"/>
    </ligand>
</feature>
<evidence type="ECO:0000256" key="2">
    <source>
        <dbReference type="ARBA" id="ARBA00004496"/>
    </source>
</evidence>
<feature type="domain" description="TRNA-binding" evidence="18">
    <location>
        <begin position="620"/>
        <end position="726"/>
    </location>
</feature>
<dbReference type="NCBIfam" id="NF001100">
    <property type="entry name" value="PRK00133.1"/>
    <property type="match status" value="1"/>
</dbReference>
<keyword evidence="12 16" id="KW-0694">RNA-binding</keyword>
<organism evidence="19 20">
    <name type="scientific">Trinickia soli</name>
    <dbReference type="NCBI Taxonomy" id="380675"/>
    <lineage>
        <taxon>Bacteria</taxon>
        <taxon>Pseudomonadati</taxon>
        <taxon>Pseudomonadota</taxon>
        <taxon>Betaproteobacteria</taxon>
        <taxon>Burkholderiales</taxon>
        <taxon>Burkholderiaceae</taxon>
        <taxon>Trinickia</taxon>
    </lineage>
</organism>
<dbReference type="InterPro" id="IPR001412">
    <property type="entry name" value="aa-tRNA-synth_I_CS"/>
</dbReference>
<dbReference type="RefSeq" id="WP_102610929.1">
    <property type="nucleotide sequence ID" value="NZ_CADIKD010000009.1"/>
</dbReference>
<evidence type="ECO:0000256" key="11">
    <source>
        <dbReference type="ARBA" id="ARBA00022840"/>
    </source>
</evidence>
<sequence length="726" mass="79875">MTVSAPHSAAQAGPGAARPSAGSRSAGRRIAGRRILVTSALPYANGQIHLGHMVEYIQTDIWVRAMRMHGHEIYYVGADDTHGTPIMLSAEKEGITPKQLIDRVWREHTRDLTSFLVSFDNYYTTDSEENRELCATIYSRLAEAGLIDAREIEQAYDPVKEMFLPDRFIKGECPKCGAKDQYGDSCEVCGSTYQPTDLVNPYSAISGATPVRRKSTHYFFRLSDTRCENFLREWVSGLAQPEATNKMREWLGEAGEAKLGDWDISRDAPYFGFEIPGAPGKYFYVWLDAPVGYYASFKNLADQRGLDFEDWIKPGSTAEQYHFIGKDILYFHTLFWPAMLEFAGYRTPTNVFAHGFLTVDGAKMSKSRGTFITANSFIETGLNPEWLRYYFAAKLNATMEDLDLNLDDFQARVNSDVVGKYVNIASRAAGFLIKRFEGRVQDSAMQHPLLGTLRAAIPAIAAHYEAREYSRAVRQTMELADAVNGYVDTAKPWDQAKDPANAALLHETVSVSLEAFRLLTIALKPVLPALAAKVETFLGIAPLTWADADVPLSSAQPINAYQHLMTRIDPKQIEALIAANRTSLQPTETGAAAAAAAGKAKQSAAPSAEAAKSETISIDDFAKVDLRVALIVDCKAVEGSEKLLQLTLDVGEAETRNVFSGIKSAYRPEDLVGKLTVMVANLAPRKMKFGLSEGMVLAASSADEKAEPGLYILEPHSGAKPGMRVR</sequence>
<reference evidence="19 20" key="1">
    <citation type="submission" date="2018-01" db="EMBL/GenBank/DDBJ databases">
        <title>Whole genome analyses suggest that Burkholderia sensu lato contains two further novel genera in the rhizoxinica-symbiotica group Mycetohabitans gen. nov., and Trinickia gen. nov.: implications for the evolution of diazotrophy and nodulation in the Burkholderiaceae.</title>
        <authorList>
            <person name="Estrada-de los Santos P."/>
            <person name="Palmer M."/>
            <person name="Chavez-Ramirez B."/>
            <person name="Beukes C."/>
            <person name="Steenkamp E.T."/>
            <person name="Hirsch A.M."/>
            <person name="Manyaka P."/>
            <person name="Maluk M."/>
            <person name="Lafos M."/>
            <person name="Crook M."/>
            <person name="Gross E."/>
            <person name="Simon M.F."/>
            <person name="Bueno dos Reis Junior F."/>
            <person name="Poole P.S."/>
            <person name="Venter S.N."/>
            <person name="James E.K."/>
        </authorList>
    </citation>
    <scope>NUCLEOTIDE SEQUENCE [LARGE SCALE GENOMIC DNA]</scope>
    <source>
        <strain evidence="19 20">GP25-8</strain>
    </source>
</reference>
<evidence type="ECO:0000256" key="16">
    <source>
        <dbReference type="HAMAP-Rule" id="MF_00098"/>
    </source>
</evidence>
<evidence type="ECO:0000256" key="7">
    <source>
        <dbReference type="ARBA" id="ARBA00022598"/>
    </source>
</evidence>
<dbReference type="Pfam" id="PF19303">
    <property type="entry name" value="Anticodon_3"/>
    <property type="match status" value="1"/>
</dbReference>
<comment type="similarity">
    <text evidence="3 16">Belongs to the class-I aminoacyl-tRNA synthetase family. MetG type 1 subfamily.</text>
</comment>
<dbReference type="GO" id="GO:0004825">
    <property type="term" value="F:methionine-tRNA ligase activity"/>
    <property type="evidence" value="ECO:0007669"/>
    <property type="project" value="UniProtKB-UniRule"/>
</dbReference>
<dbReference type="CDD" id="cd00814">
    <property type="entry name" value="MetRS_core"/>
    <property type="match status" value="1"/>
</dbReference>
<dbReference type="InterPro" id="IPR014758">
    <property type="entry name" value="Met-tRNA_synth"/>
</dbReference>
<feature type="binding site" evidence="16">
    <location>
        <position position="189"/>
    </location>
    <ligand>
        <name>Zn(2+)</name>
        <dbReference type="ChEBI" id="CHEBI:29105"/>
    </ligand>
</feature>
<dbReference type="InterPro" id="IPR002547">
    <property type="entry name" value="tRNA-bd_dom"/>
</dbReference>
<feature type="short sequence motif" description="'KMSKS' region" evidence="16">
    <location>
        <begin position="363"/>
        <end position="367"/>
    </location>
</feature>
<keyword evidence="7 16" id="KW-0436">Ligase</keyword>
<dbReference type="InterPro" id="IPR015413">
    <property type="entry name" value="Methionyl/Leucyl_tRNA_Synth"/>
</dbReference>
<keyword evidence="9 16" id="KW-0547">Nucleotide-binding</keyword>
<dbReference type="CDD" id="cd02800">
    <property type="entry name" value="tRNA_bind_EcMetRS_like"/>
    <property type="match status" value="1"/>
</dbReference>
<dbReference type="Pfam" id="PF01588">
    <property type="entry name" value="tRNA_bind"/>
    <property type="match status" value="1"/>
</dbReference>
<keyword evidence="5 16" id="KW-0963">Cytoplasm</keyword>
<evidence type="ECO:0000256" key="8">
    <source>
        <dbReference type="ARBA" id="ARBA00022723"/>
    </source>
</evidence>
<evidence type="ECO:0000313" key="19">
    <source>
        <dbReference type="EMBL" id="PMS22897.1"/>
    </source>
</evidence>
<dbReference type="GO" id="GO:0006431">
    <property type="term" value="P:methionyl-tRNA aminoacylation"/>
    <property type="evidence" value="ECO:0007669"/>
    <property type="project" value="UniProtKB-UniRule"/>
</dbReference>
<evidence type="ECO:0000256" key="13">
    <source>
        <dbReference type="ARBA" id="ARBA00022917"/>
    </source>
</evidence>
<dbReference type="SUPFAM" id="SSF47323">
    <property type="entry name" value="Anticodon-binding domain of a subclass of class I aminoacyl-tRNA synthetases"/>
    <property type="match status" value="1"/>
</dbReference>
<dbReference type="GO" id="GO:0005524">
    <property type="term" value="F:ATP binding"/>
    <property type="evidence" value="ECO:0007669"/>
    <property type="project" value="UniProtKB-UniRule"/>
</dbReference>
<dbReference type="Gene3D" id="2.40.50.140">
    <property type="entry name" value="Nucleic acid-binding proteins"/>
    <property type="match status" value="1"/>
</dbReference>
<dbReference type="PROSITE" id="PS00178">
    <property type="entry name" value="AA_TRNA_LIGASE_I"/>
    <property type="match status" value="1"/>
</dbReference>
<comment type="caution">
    <text evidence="19">The sequence shown here is derived from an EMBL/GenBank/DDBJ whole genome shotgun (WGS) entry which is preliminary data.</text>
</comment>
<dbReference type="PROSITE" id="PS50886">
    <property type="entry name" value="TRBD"/>
    <property type="match status" value="1"/>
</dbReference>
<evidence type="ECO:0000256" key="12">
    <source>
        <dbReference type="ARBA" id="ARBA00022884"/>
    </source>
</evidence>
<dbReference type="SUPFAM" id="SSF50249">
    <property type="entry name" value="Nucleic acid-binding proteins"/>
    <property type="match status" value="1"/>
</dbReference>
<evidence type="ECO:0000256" key="15">
    <source>
        <dbReference type="ARBA" id="ARBA00047364"/>
    </source>
</evidence>
<comment type="subunit">
    <text evidence="4 16">Homodimer.</text>
</comment>
<comment type="function">
    <text evidence="1 16">Is required not only for elongation of protein synthesis but also for the initiation of all mRNA translation through initiator tRNA(fMet) aminoacylation.</text>
</comment>
<dbReference type="Gene3D" id="3.40.50.620">
    <property type="entry name" value="HUPs"/>
    <property type="match status" value="1"/>
</dbReference>